<comment type="caution">
    <text evidence="2">The sequence shown here is derived from an EMBL/GenBank/DDBJ whole genome shotgun (WGS) entry which is preliminary data.</text>
</comment>
<keyword evidence="1" id="KW-0812">Transmembrane</keyword>
<feature type="transmembrane region" description="Helical" evidence="1">
    <location>
        <begin position="51"/>
        <end position="71"/>
    </location>
</feature>
<evidence type="ECO:0008006" key="4">
    <source>
        <dbReference type="Google" id="ProtNLM"/>
    </source>
</evidence>
<organism evidence="2 3">
    <name type="scientific">Pseudoxanthomonas japonensis</name>
    <dbReference type="NCBI Taxonomy" id="69284"/>
    <lineage>
        <taxon>Bacteria</taxon>
        <taxon>Pseudomonadati</taxon>
        <taxon>Pseudomonadota</taxon>
        <taxon>Gammaproteobacteria</taxon>
        <taxon>Lysobacterales</taxon>
        <taxon>Lysobacteraceae</taxon>
        <taxon>Pseudoxanthomonas</taxon>
    </lineage>
</organism>
<name>A0ABQ6ZFP0_9GAMM</name>
<dbReference type="InterPro" id="IPR018692">
    <property type="entry name" value="DUF2189"/>
</dbReference>
<feature type="transmembrane region" description="Helical" evidence="1">
    <location>
        <begin position="77"/>
        <end position="101"/>
    </location>
</feature>
<sequence>MLAARGGSMTEGPSTEPAARPFVVPCADLDAGAPWRWLRAGWRDVRRAPGLTLLFGVVIVLVSLGISWLAYLLGRFALLATLLSGFVFVAPLLCVGLYCVSRALERGRTPRLRDSFVLAKRVLGQAGVYALGQGVIILLWSRAGMMVSAFFPFDGSDPTAFWEFLALGSAVGAVFAALTFAVTAFSLPMIADRDVDMVTAAVSSVHAVMRNKRVMVLWGLVLVTLTAIGFATALLGLGLLMPWLAYASWHGYRETLDASAWAAME</sequence>
<keyword evidence="1" id="KW-0472">Membrane</keyword>
<keyword evidence="3" id="KW-1185">Reference proteome</keyword>
<dbReference type="Pfam" id="PF09955">
    <property type="entry name" value="DUF2189"/>
    <property type="match status" value="1"/>
</dbReference>
<feature type="transmembrane region" description="Helical" evidence="1">
    <location>
        <begin position="122"/>
        <end position="140"/>
    </location>
</feature>
<evidence type="ECO:0000256" key="1">
    <source>
        <dbReference type="SAM" id="Phobius"/>
    </source>
</evidence>
<feature type="transmembrane region" description="Helical" evidence="1">
    <location>
        <begin position="160"/>
        <end position="187"/>
    </location>
</feature>
<reference evidence="2 3" key="1">
    <citation type="submission" date="2017-10" db="EMBL/GenBank/DDBJ databases">
        <title>Whole genome sequencing of members of genus Pseudoxanthomonas.</title>
        <authorList>
            <person name="Kumar S."/>
            <person name="Bansal K."/>
            <person name="Kaur A."/>
            <person name="Patil P."/>
            <person name="Sharma S."/>
            <person name="Patil P.B."/>
        </authorList>
    </citation>
    <scope>NUCLEOTIDE SEQUENCE [LARGE SCALE GENOMIC DNA]</scope>
    <source>
        <strain evidence="2 3">DSM 17109</strain>
    </source>
</reference>
<gene>
    <name evidence="2" type="ORF">CSC78_12855</name>
</gene>
<dbReference type="Proteomes" id="UP000781710">
    <property type="component" value="Unassembled WGS sequence"/>
</dbReference>
<proteinExistence type="predicted"/>
<evidence type="ECO:0000313" key="2">
    <source>
        <dbReference type="EMBL" id="KAF1724375.1"/>
    </source>
</evidence>
<keyword evidence="1" id="KW-1133">Transmembrane helix</keyword>
<evidence type="ECO:0000313" key="3">
    <source>
        <dbReference type="Proteomes" id="UP000781710"/>
    </source>
</evidence>
<accession>A0ABQ6ZFP0</accession>
<feature type="transmembrane region" description="Helical" evidence="1">
    <location>
        <begin position="216"/>
        <end position="246"/>
    </location>
</feature>
<protein>
    <recommendedName>
        <fullName evidence="4">DUF2189 domain-containing protein</fullName>
    </recommendedName>
</protein>
<dbReference type="EMBL" id="PDWW01000018">
    <property type="protein sequence ID" value="KAF1724375.1"/>
    <property type="molecule type" value="Genomic_DNA"/>
</dbReference>